<organism evidence="4 5">
    <name type="scientific">Dinoponera quadriceps</name>
    <name type="common">South American ant</name>
    <dbReference type="NCBI Taxonomy" id="609295"/>
    <lineage>
        <taxon>Eukaryota</taxon>
        <taxon>Metazoa</taxon>
        <taxon>Ecdysozoa</taxon>
        <taxon>Arthropoda</taxon>
        <taxon>Hexapoda</taxon>
        <taxon>Insecta</taxon>
        <taxon>Pterygota</taxon>
        <taxon>Neoptera</taxon>
        <taxon>Endopterygota</taxon>
        <taxon>Hymenoptera</taxon>
        <taxon>Apocrita</taxon>
        <taxon>Aculeata</taxon>
        <taxon>Formicoidea</taxon>
        <taxon>Formicidae</taxon>
        <taxon>Ponerinae</taxon>
        <taxon>Ponerini</taxon>
        <taxon>Dinoponera</taxon>
    </lineage>
</organism>
<proteinExistence type="inferred from homology"/>
<evidence type="ECO:0000256" key="2">
    <source>
        <dbReference type="ARBA" id="ARBA00023002"/>
    </source>
</evidence>
<accession>A0A6P3XFC2</accession>
<dbReference type="PANTHER" id="PTHR43115:SF4">
    <property type="entry name" value="DEHYDROGENASE_REDUCTASE SDR FAMILY MEMBER 11"/>
    <property type="match status" value="1"/>
</dbReference>
<dbReference type="InterPro" id="IPR036291">
    <property type="entry name" value="NAD(P)-bd_dom_sf"/>
</dbReference>
<dbReference type="AlphaFoldDB" id="A0A6P3XFC2"/>
<dbReference type="PRINTS" id="PR00081">
    <property type="entry name" value="GDHRDH"/>
</dbReference>
<evidence type="ECO:0000256" key="3">
    <source>
        <dbReference type="RuleBase" id="RU000363"/>
    </source>
</evidence>
<protein>
    <submittedName>
        <fullName evidence="5">Dehydrogenase/reductase SDR family member 11-like</fullName>
    </submittedName>
</protein>
<dbReference type="PANTHER" id="PTHR43115">
    <property type="entry name" value="DEHYDROGENASE/REDUCTASE SDR FAMILY MEMBER 11"/>
    <property type="match status" value="1"/>
</dbReference>
<dbReference type="PRINTS" id="PR00080">
    <property type="entry name" value="SDRFAMILY"/>
</dbReference>
<comment type="similarity">
    <text evidence="1 3">Belongs to the short-chain dehydrogenases/reductases (SDR) family.</text>
</comment>
<sequence length="248" mass="26549">MNRWIGKVAVVTGASSGIGEAIATTLVEHGLKVVGLARRIDKLREIAERLATAKGSFHPIQCDVVKEEEILKAFEYANSLGGVDILINNAAVIYPETIIDGTTEKYHSILDINVAAVAICTREATKSMRERNVEGHIININSTAGHNASIAKAPLSLYHTSKYAITGMTEVIRNELTAVKAPIKVTSLSPGLVKTDLPANLAPLDTIFKIAPHLLSQDIADAVVYLLGTPPHVQVTELSIIGSALEED</sequence>
<evidence type="ECO:0000313" key="5">
    <source>
        <dbReference type="RefSeq" id="XP_014476932.1"/>
    </source>
</evidence>
<dbReference type="GO" id="GO:0016616">
    <property type="term" value="F:oxidoreductase activity, acting on the CH-OH group of donors, NAD or NADP as acceptor"/>
    <property type="evidence" value="ECO:0007669"/>
    <property type="project" value="UniProtKB-ARBA"/>
</dbReference>
<gene>
    <name evidence="5" type="primary">LOC106745642</name>
</gene>
<dbReference type="InterPro" id="IPR002347">
    <property type="entry name" value="SDR_fam"/>
</dbReference>
<keyword evidence="4" id="KW-1185">Reference proteome</keyword>
<evidence type="ECO:0000256" key="1">
    <source>
        <dbReference type="ARBA" id="ARBA00006484"/>
    </source>
</evidence>
<dbReference type="KEGG" id="dqu:106745642"/>
<dbReference type="OrthoDB" id="1933717at2759"/>
<dbReference type="Gene3D" id="3.40.50.720">
    <property type="entry name" value="NAD(P)-binding Rossmann-like Domain"/>
    <property type="match status" value="1"/>
</dbReference>
<dbReference type="Pfam" id="PF00106">
    <property type="entry name" value="adh_short"/>
    <property type="match status" value="1"/>
</dbReference>
<dbReference type="FunFam" id="3.40.50.720:FF:000047">
    <property type="entry name" value="NADP-dependent L-serine/L-allo-threonine dehydrogenase"/>
    <property type="match status" value="1"/>
</dbReference>
<dbReference type="SUPFAM" id="SSF51735">
    <property type="entry name" value="NAD(P)-binding Rossmann-fold domains"/>
    <property type="match status" value="1"/>
</dbReference>
<dbReference type="RefSeq" id="XP_014476932.1">
    <property type="nucleotide sequence ID" value="XM_014621446.1"/>
</dbReference>
<dbReference type="Proteomes" id="UP000515204">
    <property type="component" value="Unplaced"/>
</dbReference>
<keyword evidence="2" id="KW-0560">Oxidoreductase</keyword>
<reference evidence="5" key="1">
    <citation type="submission" date="2025-08" db="UniProtKB">
        <authorList>
            <consortium name="RefSeq"/>
        </authorList>
    </citation>
    <scope>IDENTIFICATION</scope>
</reference>
<dbReference type="GeneID" id="106745642"/>
<name>A0A6P3XFC2_DINQU</name>
<evidence type="ECO:0000313" key="4">
    <source>
        <dbReference type="Proteomes" id="UP000515204"/>
    </source>
</evidence>